<feature type="region of interest" description="Disordered" evidence="1">
    <location>
        <begin position="30"/>
        <end position="54"/>
    </location>
</feature>
<proteinExistence type="predicted"/>
<dbReference type="EMBL" id="JAHXCT010000007">
    <property type="protein sequence ID" value="MBW4769968.1"/>
    <property type="molecule type" value="Genomic_DNA"/>
</dbReference>
<dbReference type="InterPro" id="IPR025684">
    <property type="entry name" value="SprA_N_dom"/>
</dbReference>
<accession>A0ABS6YGV7</accession>
<dbReference type="RefSeq" id="WP_219482123.1">
    <property type="nucleotide sequence ID" value="NZ_JAHXCT010000007.1"/>
</dbReference>
<dbReference type="InterPro" id="IPR026377">
    <property type="entry name" value="Cell_surface_SprA"/>
</dbReference>
<keyword evidence="5" id="KW-1185">Reference proteome</keyword>
<keyword evidence="2" id="KW-0732">Signal</keyword>
<feature type="chain" id="PRO_5045718563" evidence="2">
    <location>
        <begin position="24"/>
        <end position="2522"/>
    </location>
</feature>
<feature type="region of interest" description="Disordered" evidence="1">
    <location>
        <begin position="1921"/>
        <end position="1955"/>
    </location>
</feature>
<feature type="compositionally biased region" description="Basic and acidic residues" evidence="1">
    <location>
        <begin position="1928"/>
        <end position="1949"/>
    </location>
</feature>
<dbReference type="Pfam" id="PF14349">
    <property type="entry name" value="SprA_N"/>
    <property type="match status" value="2"/>
</dbReference>
<feature type="domain" description="Gliding motility protein SprA N-terminal" evidence="3">
    <location>
        <begin position="100"/>
        <end position="448"/>
    </location>
</feature>
<feature type="signal peptide" evidence="2">
    <location>
        <begin position="1"/>
        <end position="23"/>
    </location>
</feature>
<feature type="region of interest" description="Disordered" evidence="1">
    <location>
        <begin position="1155"/>
        <end position="1184"/>
    </location>
</feature>
<dbReference type="NCBIfam" id="TIGR04189">
    <property type="entry name" value="surface_SprA"/>
    <property type="match status" value="1"/>
</dbReference>
<evidence type="ECO:0000313" key="4">
    <source>
        <dbReference type="EMBL" id="MBW4769968.1"/>
    </source>
</evidence>
<evidence type="ECO:0000256" key="1">
    <source>
        <dbReference type="SAM" id="MobiDB-lite"/>
    </source>
</evidence>
<feature type="region of interest" description="Disordered" evidence="1">
    <location>
        <begin position="2409"/>
        <end position="2437"/>
    </location>
</feature>
<feature type="domain" description="Gliding motility protein SprA N-terminal" evidence="3">
    <location>
        <begin position="1108"/>
        <end position="1623"/>
    </location>
</feature>
<feature type="compositionally biased region" description="Low complexity" evidence="1">
    <location>
        <begin position="2419"/>
        <end position="2434"/>
    </location>
</feature>
<organism evidence="4 5">
    <name type="scientific">Hoylesella nanceiensis</name>
    <dbReference type="NCBI Taxonomy" id="425941"/>
    <lineage>
        <taxon>Bacteria</taxon>
        <taxon>Pseudomonadati</taxon>
        <taxon>Bacteroidota</taxon>
        <taxon>Bacteroidia</taxon>
        <taxon>Bacteroidales</taxon>
        <taxon>Prevotellaceae</taxon>
        <taxon>Hoylesella</taxon>
    </lineage>
</organism>
<evidence type="ECO:0000259" key="3">
    <source>
        <dbReference type="Pfam" id="PF14349"/>
    </source>
</evidence>
<dbReference type="Proteomes" id="UP000788426">
    <property type="component" value="Unassembled WGS sequence"/>
</dbReference>
<evidence type="ECO:0000313" key="5">
    <source>
        <dbReference type="Proteomes" id="UP000788426"/>
    </source>
</evidence>
<evidence type="ECO:0000256" key="2">
    <source>
        <dbReference type="SAM" id="SignalP"/>
    </source>
</evidence>
<name>A0ABS6YGV7_9BACT</name>
<reference evidence="4 5" key="1">
    <citation type="submission" date="2021-07" db="EMBL/GenBank/DDBJ databases">
        <title>Genomic diversity and antimicrobial resistance of Prevotella spp. isolated from chronic lung disease airways.</title>
        <authorList>
            <person name="Webb K.A."/>
            <person name="Olagoke O.S."/>
            <person name="Baird T."/>
            <person name="Neill J."/>
            <person name="Pham A."/>
            <person name="Wells T.J."/>
            <person name="Ramsay K.A."/>
            <person name="Bell S.C."/>
            <person name="Sarovich D.S."/>
            <person name="Price E.P."/>
        </authorList>
    </citation>
    <scope>NUCLEOTIDE SEQUENCE [LARGE SCALE GENOMIC DNA]</scope>
    <source>
        <strain evidence="4 5">SCHI0011.S.12</strain>
    </source>
</reference>
<sequence length="2522" mass="285498">MRKLRYSSITVVAMLILSIAAYAVSMPLAQRPRTQKPQKKTETSTPKQSKPNAIKAQPIIANDDTIPDSLLHSRWKIQKTTPLSEQDLSKNAMDLNAPANVKPTITYNDTIDRYVIGSKMGGSYITAPIMMSGDEYMKWSEKKVMADFFRKKNDEIYQQKGKEKFDFTNMHFDLGPAEKIFGPGGVVIKTQGSTEVKFGATFKNIENPSLPIRNRKTTKFDFEEKINLNVNGKVGDKVNLNLNYNTDATFDFDAQNLKLKYDGKEDEIIKLVEAGNVSFPANSSLIKGASSLFGIRTDMQFGKLKLQMVASQKKSTTKSVSSRGGVQLTPFEIDAANYEENKHFFLSKYFHDKYDEGMRSLPNLLTGIKINRVEVWVTNRQGNTNNTRDIIALTDLGENQSVSNSIWTTTAMAVPSNNANTEYGAMVSTYSAARDINQTTTVLEGIPNFIAGNDYEKLESARLLNSSEYEVNTALGYISLKTNLTTDQVLAVAYEYTYGGVTYQVGEFASDVTTDTSKALFVKSLKNTDNNPSQGNWRLMMKNVYAIASSIERDKFKLDVKYQSDTTGVYLTYIPEQQVKSTPLIRLLGADRLDNNNRPHPNGYFDFVEGFTVNNGRVFFPVAEPFGDYLYKYLVAKGVSAAKAQKYAFTELYDSTKTVAKQIAEKDKFMLMGQYRGTNANVISLGAFNVPQGSVVVTAGGITLREGTDYSVDYNSGEVTILNQSILDAGTAVNVSLESNTDFAQQRKTMFGLNWEYNFSKDFQLSGTLQHLSEQALTTKVNMGSEPLNNTLWGVNITWKKESQWLTNMLDKLPFVHLTQPSYISFKGEFAQLIAGQSHNTQDNASYLDDFENTKSIIDISSPSSWVISSVPSTLPEQADRTTLASGYNRSLMAWYNIDPLFTRRSSSLTPAHIKGDLNQLSNHYVREVYARELFPNRNQNSYSGSLSTLPILNIAYYPNERGPYNFTTDLNSDGTLKQPERRWAGMMRRLDTSDFETANIEYVEFWMLDPFLYSNKQANASDYGGDFYINLGEISEDILRDGKKFYESGMPVDGSNSFTTTQWGKIPNQATTTYAFATSSGSRALQDVGYNGLTDKEEQSFSSYQSFLNGVRSIVTPEVYDSIQNDPANDNYHYFRGSDFDRIQAPILYRYKRINNPQGNSPDSDSRNESYDTSYKTTPDVEDINQDYTLNEYEKYYQYRISLRPSDMIVGRNFIVDKREASPKLQNGQEEHVTWYQFRIPVREFERRVGAINDFTSIRFMRMFLTNFKKPIVIRMGNLNLVRGDWRVYEQNLDNVAGSGRMNVSAVSIEENNDKEPVNYILPPGIRRGNDPTQPQLVENNEQALDIVVNNLSPNESKAVYKNVFVDIRQYKRLQLFAHANAFENNVTSLEDNQLALFVRLGSDYKSNYYEYEIPLKLTPKGKYSSNSTNDSRIVWPEENMLDISLSALTNLKKERNIAKSEGRASYNQAYSTYDSDRPNNKLTIMGNPSLGEVKTLIIGVRNKAGAVKSGEVWVNELRLRDYNNNGGWAAQGNLNLQLSDLGTVNMQGRYVSEGFGGLEEGVNQRAKDNYKNYSITTSVELGKFFPEKAKVSAPLYYSVTHEETRPKYNPLDTDLLLNESLESTKNKVERDSIESIAVTKTVNTNFSLSNVRVGIQNKRHPMPYDPANFTFSYSHSHRYTTGHTTVYEKEDNWRGAMNYNWTPVYTPFEPFKNMKNRSKWLDLLRRFGLNWLPQSVSFGSEMVRNYYELQERDMETLSTTGLPLTFNRQFLWNRDFAVRWDLTQNIHMNFQSATNSEIEEPYTPVNKDLYPDRYHAWKDSVWTSIKKFGKPLSYNQSFTLSYQLPLQLIPAFNWVNSDITYNATYNWTRGSETTNGAFLGNTIVNTRVLNINGTFNMERLYNNIPFLKKANDRFNKMANRPVERKKKVDDKKQVKDKKDAKIEEQKRNLPKNQRSFEQEITLLPDTTIQVMHSKNTKRLMVVARTENGKLFKLKYRKIGSNGLKITNKVDSAQKLKITITPKEPLDNKGWYKTTQSLARLLMMVRNVGISYRSQYGMALPGFRPTIGAAFGQTRNIGVMSPGLDFAFGTIDDSYIDKALRNNWLVVNDSIATPATTNSTEDLQIRATLEPIKNLKIDLHATRLTNKTKSIQYMYAGSPTTESGSFTMTTLAIKSAFDGSGNASNGYYSASFDRFCNSLDAFRDRVEAQYVGSIYPTGTIYAGQAFNPTNGSVNKYSADVLIPAFLSSYTSSGRGSLKIFPTLSQLLPNWTLRYSGLSQLPWFRDVFKSVNINHSYKSLFAIGSYSSFSTYQEYMNGLGFITDATTNAPVPSSRYNVSMVSINESFSPLLGVDVTFNNNLTTRLEYRTTRVLSLSTTSVQINEATSNDWVLGMGYRINDFKPFGWGAPTRKRTKSKSKNTANANSSGSKTTSGVNNNLNLRLDVSYRKQAAISRDIMSKTSNASMGNTAFKLSFMADYTFSRLITMSFYYDRQTNVPLLSNNSYPTTTQDFGLSMKFSLTR</sequence>
<comment type="caution">
    <text evidence="4">The sequence shown here is derived from an EMBL/GenBank/DDBJ whole genome shotgun (WGS) entry which is preliminary data.</text>
</comment>
<gene>
    <name evidence="4" type="primary">sprA</name>
    <name evidence="4" type="ORF">KZO38_09410</name>
</gene>
<protein>
    <submittedName>
        <fullName evidence="4">Cell surface protein SprA</fullName>
    </submittedName>
</protein>